<organism evidence="2 3">
    <name type="scientific">Exidia glandulosa HHB12029</name>
    <dbReference type="NCBI Taxonomy" id="1314781"/>
    <lineage>
        <taxon>Eukaryota</taxon>
        <taxon>Fungi</taxon>
        <taxon>Dikarya</taxon>
        <taxon>Basidiomycota</taxon>
        <taxon>Agaricomycotina</taxon>
        <taxon>Agaricomycetes</taxon>
        <taxon>Auriculariales</taxon>
        <taxon>Exidiaceae</taxon>
        <taxon>Exidia</taxon>
    </lineage>
</organism>
<keyword evidence="3" id="KW-1185">Reference proteome</keyword>
<protein>
    <recommendedName>
        <fullName evidence="1">DUF6593 domain-containing protein</fullName>
    </recommendedName>
</protein>
<evidence type="ECO:0000259" key="1">
    <source>
        <dbReference type="Pfam" id="PF20236"/>
    </source>
</evidence>
<name>A0A165BLC7_EXIGL</name>
<evidence type="ECO:0000313" key="2">
    <source>
        <dbReference type="EMBL" id="KZV80852.1"/>
    </source>
</evidence>
<feature type="domain" description="DUF6593" evidence="1">
    <location>
        <begin position="8"/>
        <end position="144"/>
    </location>
</feature>
<dbReference type="OrthoDB" id="3360976at2759"/>
<proteinExistence type="predicted"/>
<accession>A0A165BLC7</accession>
<dbReference type="InParanoid" id="A0A165BLC7"/>
<dbReference type="AlphaFoldDB" id="A0A165BLC7"/>
<evidence type="ECO:0000313" key="3">
    <source>
        <dbReference type="Proteomes" id="UP000077266"/>
    </source>
</evidence>
<dbReference type="Pfam" id="PF20236">
    <property type="entry name" value="DUF6593"/>
    <property type="match status" value="1"/>
</dbReference>
<dbReference type="EMBL" id="KV426442">
    <property type="protein sequence ID" value="KZV80852.1"/>
    <property type="molecule type" value="Genomic_DNA"/>
</dbReference>
<dbReference type="InterPro" id="IPR046528">
    <property type="entry name" value="DUF6593"/>
</dbReference>
<gene>
    <name evidence="2" type="ORF">EXIGLDRAFT_780468</name>
</gene>
<reference evidence="2 3" key="1">
    <citation type="journal article" date="2016" name="Mol. Biol. Evol.">
        <title>Comparative Genomics of Early-Diverging Mushroom-Forming Fungi Provides Insights into the Origins of Lignocellulose Decay Capabilities.</title>
        <authorList>
            <person name="Nagy L.G."/>
            <person name="Riley R."/>
            <person name="Tritt A."/>
            <person name="Adam C."/>
            <person name="Daum C."/>
            <person name="Floudas D."/>
            <person name="Sun H."/>
            <person name="Yadav J.S."/>
            <person name="Pangilinan J."/>
            <person name="Larsson K.H."/>
            <person name="Matsuura K."/>
            <person name="Barry K."/>
            <person name="Labutti K."/>
            <person name="Kuo R."/>
            <person name="Ohm R.A."/>
            <person name="Bhattacharya S.S."/>
            <person name="Shirouzu T."/>
            <person name="Yoshinaga Y."/>
            <person name="Martin F.M."/>
            <person name="Grigoriev I.V."/>
            <person name="Hibbett D.S."/>
        </authorList>
    </citation>
    <scope>NUCLEOTIDE SEQUENCE [LARGE SCALE GENOMIC DNA]</scope>
    <source>
        <strain evidence="2 3">HHB12029</strain>
    </source>
</reference>
<sequence>MEFTFTHNSPYNTQILGAGVVYDVQSRGLTSKHTTIHRDGTPVAEIDWHSWSSSVLRMGGEIYKVNDFLRRSGFLGNKRKFQLQGHSYTWKTFGNLITLERDSAPIAELTRRTLRDSKLHVAEDASSIMDPLVATLIIMWRLQRRKNGSAAAAAGA</sequence>
<dbReference type="Proteomes" id="UP000077266">
    <property type="component" value="Unassembled WGS sequence"/>
</dbReference>